<name>F9QCL7_9BACT</name>
<gene>
    <name evidence="2" type="ORF">GIG_00867</name>
</gene>
<dbReference type="EMBL" id="AFVJ01000005">
    <property type="protein sequence ID" value="EGS29513.1"/>
    <property type="molecule type" value="Genomic_DNA"/>
</dbReference>
<dbReference type="STRING" id="1034808.GIG_00867"/>
<accession>F9QCL7</accession>
<dbReference type="RefSeq" id="WP_006886236.1">
    <property type="nucleotide sequence ID" value="NZ_AFVJ01000005.1"/>
</dbReference>
<dbReference type="GeneID" id="65654213"/>
<evidence type="ECO:0000313" key="2">
    <source>
        <dbReference type="EMBL" id="EGS29513.1"/>
    </source>
</evidence>
<organism evidence="2 3">
    <name type="scientific">Mycoplasmopsis anatis 1340</name>
    <dbReference type="NCBI Taxonomy" id="1034808"/>
    <lineage>
        <taxon>Bacteria</taxon>
        <taxon>Bacillati</taxon>
        <taxon>Mycoplasmatota</taxon>
        <taxon>Mycoplasmoidales</taxon>
        <taxon>Metamycoplasmataceae</taxon>
        <taxon>Mycoplasmopsis</taxon>
    </lineage>
</organism>
<dbReference type="AlphaFoldDB" id="F9QCL7"/>
<protein>
    <submittedName>
        <fullName evidence="2">Uncharacterized protein</fullName>
    </submittedName>
</protein>
<keyword evidence="1" id="KW-0812">Transmembrane</keyword>
<proteinExistence type="predicted"/>
<dbReference type="Proteomes" id="UP000005055">
    <property type="component" value="Unassembled WGS sequence"/>
</dbReference>
<evidence type="ECO:0000256" key="1">
    <source>
        <dbReference type="SAM" id="Phobius"/>
    </source>
</evidence>
<evidence type="ECO:0000313" key="3">
    <source>
        <dbReference type="Proteomes" id="UP000005055"/>
    </source>
</evidence>
<keyword evidence="3" id="KW-1185">Reference proteome</keyword>
<reference evidence="2 3" key="1">
    <citation type="journal article" date="2011" name="J. Bacteriol.">
        <title>Genome Sequence of Duck Pathogen Mycoplasma anatis Strain 1340.</title>
        <authorList>
            <person name="Guo Z."/>
            <person name="Chen P."/>
            <person name="Ren P."/>
            <person name="Kuang S."/>
            <person name="Zhou Z."/>
            <person name="Li Z."/>
            <person name="Liu M."/>
            <person name="Shi D."/>
            <person name="Xiao Y."/>
            <person name="Wang X."/>
            <person name="Zhou R."/>
            <person name="Jin H."/>
            <person name="Bi D."/>
        </authorList>
    </citation>
    <scope>NUCLEOTIDE SEQUENCE [LARGE SCALE GENOMIC DNA]</scope>
    <source>
        <strain evidence="2 3">1340</strain>
    </source>
</reference>
<keyword evidence="1" id="KW-0472">Membrane</keyword>
<feature type="transmembrane region" description="Helical" evidence="1">
    <location>
        <begin position="12"/>
        <end position="32"/>
    </location>
</feature>
<comment type="caution">
    <text evidence="2">The sequence shown here is derived from an EMBL/GenBank/DDBJ whole genome shotgun (WGS) entry which is preliminary data.</text>
</comment>
<keyword evidence="1" id="KW-1133">Transmembrane helix</keyword>
<sequence>MILPNKDIELSSSYIGISALILSALKITKFLLKFCEKKQLKFLRNIN</sequence>